<dbReference type="EMBL" id="BAAABY010000028">
    <property type="protein sequence ID" value="GAA0471020.1"/>
    <property type="molecule type" value="Genomic_DNA"/>
</dbReference>
<dbReference type="InterPro" id="IPR011990">
    <property type="entry name" value="TPR-like_helical_dom_sf"/>
</dbReference>
<proteinExistence type="predicted"/>
<comment type="caution">
    <text evidence="2">The sequence shown here is derived from an EMBL/GenBank/DDBJ whole genome shotgun (WGS) entry which is preliminary data.</text>
</comment>
<dbReference type="RefSeq" id="WP_346096248.1">
    <property type="nucleotide sequence ID" value="NZ_BAAABY010000028.1"/>
</dbReference>
<evidence type="ECO:0000313" key="3">
    <source>
        <dbReference type="Proteomes" id="UP001500909"/>
    </source>
</evidence>
<dbReference type="SUPFAM" id="SSF48452">
    <property type="entry name" value="TPR-like"/>
    <property type="match status" value="1"/>
</dbReference>
<organism evidence="2 3">
    <name type="scientific">Streptomyces olivaceiscleroticus</name>
    <dbReference type="NCBI Taxonomy" id="68245"/>
    <lineage>
        <taxon>Bacteria</taxon>
        <taxon>Bacillati</taxon>
        <taxon>Actinomycetota</taxon>
        <taxon>Actinomycetes</taxon>
        <taxon>Kitasatosporales</taxon>
        <taxon>Streptomycetaceae</taxon>
        <taxon>Streptomyces</taxon>
    </lineage>
</organism>
<sequence>MSDESFRAEARGDGRVHQSGRDQYIIEDRRTFHVHRAPPGHVPAPTSAEQLARGEELLASGEFTQAAAVLREALRAAESDAREQGLSLAGRQGPRAVQSLFQDVHGPFRDDLSVAQTETLRHIAGIQYALGRVLLEAGEYAESEYVLRVTVGLLWRTRGTHHPDWATAQMHRALAAGLSGRWDRAMSLASDVCASCDQERLGREHPREAALVELAYARLLTAAAAHFHGADAGSGAVRGGSGTTGGLLGRLSRALDRGISELRAERTDWDTARSAARRSERACAAAYGETHPYTEAARALRLRAERGA</sequence>
<accession>A0ABN1A9I4</accession>
<evidence type="ECO:0000256" key="1">
    <source>
        <dbReference type="SAM" id="MobiDB-lite"/>
    </source>
</evidence>
<dbReference type="Proteomes" id="UP001500909">
    <property type="component" value="Unassembled WGS sequence"/>
</dbReference>
<gene>
    <name evidence="2" type="ORF">GCM10010361_38950</name>
</gene>
<feature type="region of interest" description="Disordered" evidence="1">
    <location>
        <begin position="1"/>
        <end position="23"/>
    </location>
</feature>
<keyword evidence="3" id="KW-1185">Reference proteome</keyword>
<reference evidence="2 3" key="1">
    <citation type="journal article" date="2019" name="Int. J. Syst. Evol. Microbiol.">
        <title>The Global Catalogue of Microorganisms (GCM) 10K type strain sequencing project: providing services to taxonomists for standard genome sequencing and annotation.</title>
        <authorList>
            <consortium name="The Broad Institute Genomics Platform"/>
            <consortium name="The Broad Institute Genome Sequencing Center for Infectious Disease"/>
            <person name="Wu L."/>
            <person name="Ma J."/>
        </authorList>
    </citation>
    <scope>NUCLEOTIDE SEQUENCE [LARGE SCALE GENOMIC DNA]</scope>
    <source>
        <strain evidence="2 3">JCM 4805</strain>
    </source>
</reference>
<evidence type="ECO:0000313" key="2">
    <source>
        <dbReference type="EMBL" id="GAA0471020.1"/>
    </source>
</evidence>
<dbReference type="Gene3D" id="1.25.40.10">
    <property type="entry name" value="Tetratricopeptide repeat domain"/>
    <property type="match status" value="1"/>
</dbReference>
<protein>
    <recommendedName>
        <fullName evidence="4">Tetratricopeptide repeat protein</fullName>
    </recommendedName>
</protein>
<name>A0ABN1A9I4_9ACTN</name>
<evidence type="ECO:0008006" key="4">
    <source>
        <dbReference type="Google" id="ProtNLM"/>
    </source>
</evidence>